<gene>
    <name evidence="1" type="ORF">S01H1_59992</name>
</gene>
<protein>
    <submittedName>
        <fullName evidence="1">Uncharacterized protein</fullName>
    </submittedName>
</protein>
<proteinExistence type="predicted"/>
<reference evidence="1" key="1">
    <citation type="journal article" date="2014" name="Front. Microbiol.">
        <title>High frequency of phylogenetically diverse reductive dehalogenase-homologous genes in deep subseafloor sedimentary metagenomes.</title>
        <authorList>
            <person name="Kawai M."/>
            <person name="Futagami T."/>
            <person name="Toyoda A."/>
            <person name="Takaki Y."/>
            <person name="Nishi S."/>
            <person name="Hori S."/>
            <person name="Arai W."/>
            <person name="Tsubouchi T."/>
            <person name="Morono Y."/>
            <person name="Uchiyama I."/>
            <person name="Ito T."/>
            <person name="Fujiyama A."/>
            <person name="Inagaki F."/>
            <person name="Takami H."/>
        </authorList>
    </citation>
    <scope>NUCLEOTIDE SEQUENCE</scope>
    <source>
        <strain evidence="1">Expedition CK06-06</strain>
    </source>
</reference>
<feature type="non-terminal residue" evidence="1">
    <location>
        <position position="1"/>
    </location>
</feature>
<evidence type="ECO:0000313" key="1">
    <source>
        <dbReference type="EMBL" id="GAG17090.1"/>
    </source>
</evidence>
<organism evidence="1">
    <name type="scientific">marine sediment metagenome</name>
    <dbReference type="NCBI Taxonomy" id="412755"/>
    <lineage>
        <taxon>unclassified sequences</taxon>
        <taxon>metagenomes</taxon>
        <taxon>ecological metagenomes</taxon>
    </lineage>
</organism>
<comment type="caution">
    <text evidence="1">The sequence shown here is derived from an EMBL/GenBank/DDBJ whole genome shotgun (WGS) entry which is preliminary data.</text>
</comment>
<name>X0VFL7_9ZZZZ</name>
<dbReference type="EMBL" id="BARS01039276">
    <property type="protein sequence ID" value="GAG17090.1"/>
    <property type="molecule type" value="Genomic_DNA"/>
</dbReference>
<dbReference type="AlphaFoldDB" id="X0VFL7"/>
<accession>X0VFL7</accession>
<sequence length="47" mass="5286">LGLSLFFEPRYILGTQVKQKPAIGYDFPGGRLGGLYLTTKIAYNFNF</sequence>